<gene>
    <name evidence="2" type="ORF">OO013_04115</name>
</gene>
<evidence type="ECO:0000313" key="2">
    <source>
        <dbReference type="EMBL" id="MCX2743035.1"/>
    </source>
</evidence>
<proteinExistence type="predicted"/>
<dbReference type="Proteomes" id="UP001209885">
    <property type="component" value="Unassembled WGS sequence"/>
</dbReference>
<accession>A0ABT3RPD7</accession>
<organism evidence="2 3">
    <name type="scientific">Mangrovivirga halotolerans</name>
    <dbReference type="NCBI Taxonomy" id="2993936"/>
    <lineage>
        <taxon>Bacteria</taxon>
        <taxon>Pseudomonadati</taxon>
        <taxon>Bacteroidota</taxon>
        <taxon>Cytophagia</taxon>
        <taxon>Cytophagales</taxon>
        <taxon>Mangrovivirgaceae</taxon>
        <taxon>Mangrovivirga</taxon>
    </lineage>
</organism>
<name>A0ABT3RPD7_9BACT</name>
<dbReference type="RefSeq" id="WP_266055405.1">
    <property type="nucleotide sequence ID" value="NZ_JAPFQN010000003.1"/>
</dbReference>
<reference evidence="2 3" key="1">
    <citation type="submission" date="2022-11" db="EMBL/GenBank/DDBJ databases">
        <title>The characterization of three novel Bacteroidetes species and genomic analysis of their roles in tidal elemental geochemical cycles.</title>
        <authorList>
            <person name="Ma K."/>
        </authorList>
    </citation>
    <scope>NUCLEOTIDE SEQUENCE [LARGE SCALE GENOMIC DNA]</scope>
    <source>
        <strain evidence="2 3">M17</strain>
    </source>
</reference>
<comment type="caution">
    <text evidence="2">The sequence shown here is derived from an EMBL/GenBank/DDBJ whole genome shotgun (WGS) entry which is preliminary data.</text>
</comment>
<evidence type="ECO:0000256" key="1">
    <source>
        <dbReference type="SAM" id="MobiDB-lite"/>
    </source>
</evidence>
<feature type="compositionally biased region" description="Polar residues" evidence="1">
    <location>
        <begin position="143"/>
        <end position="153"/>
    </location>
</feature>
<evidence type="ECO:0008006" key="4">
    <source>
        <dbReference type="Google" id="ProtNLM"/>
    </source>
</evidence>
<sequence length="153" mass="17616">MNIKDHKEVFVINFPDSFEKNIQSLPSEMVVKKGLDHSEAIEFIIIFVTKKEEIESYFSKIKGLLVGDALVWFCYPKGSSKKYTCDFNRDNGWQSLGDTGLEPVRMVAVDEDWSALRFRKVEYIKKMTRRKSMAMSEEGKSKTMGSGNKNVKK</sequence>
<keyword evidence="3" id="KW-1185">Reference proteome</keyword>
<protein>
    <recommendedName>
        <fullName evidence="4">DUF3052 family protein</fullName>
    </recommendedName>
</protein>
<dbReference type="EMBL" id="JAPFQN010000003">
    <property type="protein sequence ID" value="MCX2743035.1"/>
    <property type="molecule type" value="Genomic_DNA"/>
</dbReference>
<feature type="region of interest" description="Disordered" evidence="1">
    <location>
        <begin position="134"/>
        <end position="153"/>
    </location>
</feature>
<evidence type="ECO:0000313" key="3">
    <source>
        <dbReference type="Proteomes" id="UP001209885"/>
    </source>
</evidence>